<comment type="caution">
    <text evidence="3">The sequence shown here is derived from an EMBL/GenBank/DDBJ whole genome shotgun (WGS) entry which is preliminary data.</text>
</comment>
<accession>A0A8S1J7U0</accession>
<feature type="transmembrane region" description="Helical" evidence="2">
    <location>
        <begin position="30"/>
        <end position="50"/>
    </location>
</feature>
<evidence type="ECO:0000256" key="2">
    <source>
        <dbReference type="SAM" id="Phobius"/>
    </source>
</evidence>
<gene>
    <name evidence="3" type="ORF">OSTQU699_LOCUS8743</name>
</gene>
<dbReference type="Proteomes" id="UP000708148">
    <property type="component" value="Unassembled WGS sequence"/>
</dbReference>
<proteinExistence type="predicted"/>
<feature type="compositionally biased region" description="Basic residues" evidence="1">
    <location>
        <begin position="108"/>
        <end position="117"/>
    </location>
</feature>
<keyword evidence="4" id="KW-1185">Reference proteome</keyword>
<evidence type="ECO:0000313" key="3">
    <source>
        <dbReference type="EMBL" id="CAD7703386.1"/>
    </source>
</evidence>
<organism evidence="3 4">
    <name type="scientific">Ostreobium quekettii</name>
    <dbReference type="NCBI Taxonomy" id="121088"/>
    <lineage>
        <taxon>Eukaryota</taxon>
        <taxon>Viridiplantae</taxon>
        <taxon>Chlorophyta</taxon>
        <taxon>core chlorophytes</taxon>
        <taxon>Ulvophyceae</taxon>
        <taxon>TCBD clade</taxon>
        <taxon>Bryopsidales</taxon>
        <taxon>Ostreobineae</taxon>
        <taxon>Ostreobiaceae</taxon>
        <taxon>Ostreobium</taxon>
    </lineage>
</organism>
<name>A0A8S1J7U0_9CHLO</name>
<sequence length="117" mass="13107">MGGTVVDKAQDEDDKKAQRKASRDGFWTRVGWSLLGLSMGSFIFATGFQVAEGFDDQHTQHLVRTGAVFLSCLLFGIIWSFVWNPPGEDAKDKGEDDAKREVQETKGRGKARQRRKT</sequence>
<evidence type="ECO:0000256" key="1">
    <source>
        <dbReference type="SAM" id="MobiDB-lite"/>
    </source>
</evidence>
<keyword evidence="2" id="KW-1133">Transmembrane helix</keyword>
<feature type="transmembrane region" description="Helical" evidence="2">
    <location>
        <begin position="62"/>
        <end position="82"/>
    </location>
</feature>
<keyword evidence="2" id="KW-0472">Membrane</keyword>
<dbReference type="AlphaFoldDB" id="A0A8S1J7U0"/>
<reference evidence="3" key="1">
    <citation type="submission" date="2020-12" db="EMBL/GenBank/DDBJ databases">
        <authorList>
            <person name="Iha C."/>
        </authorList>
    </citation>
    <scope>NUCLEOTIDE SEQUENCE</scope>
</reference>
<evidence type="ECO:0000313" key="4">
    <source>
        <dbReference type="Proteomes" id="UP000708148"/>
    </source>
</evidence>
<protein>
    <recommendedName>
        <fullName evidence="5">Transmembrane protein</fullName>
    </recommendedName>
</protein>
<dbReference type="EMBL" id="CAJHUC010002201">
    <property type="protein sequence ID" value="CAD7703386.1"/>
    <property type="molecule type" value="Genomic_DNA"/>
</dbReference>
<feature type="region of interest" description="Disordered" evidence="1">
    <location>
        <begin position="1"/>
        <end position="23"/>
    </location>
</feature>
<keyword evidence="2" id="KW-0812">Transmembrane</keyword>
<evidence type="ECO:0008006" key="5">
    <source>
        <dbReference type="Google" id="ProtNLM"/>
    </source>
</evidence>
<feature type="compositionally biased region" description="Basic and acidic residues" evidence="1">
    <location>
        <begin position="89"/>
        <end position="107"/>
    </location>
</feature>
<feature type="region of interest" description="Disordered" evidence="1">
    <location>
        <begin position="89"/>
        <end position="117"/>
    </location>
</feature>